<organism evidence="2 3">
    <name type="scientific">Vibrio campbellii</name>
    <dbReference type="NCBI Taxonomy" id="680"/>
    <lineage>
        <taxon>Bacteria</taxon>
        <taxon>Pseudomonadati</taxon>
        <taxon>Pseudomonadota</taxon>
        <taxon>Gammaproteobacteria</taxon>
        <taxon>Vibrionales</taxon>
        <taxon>Vibrionaceae</taxon>
        <taxon>Vibrio</taxon>
    </lineage>
</organism>
<dbReference type="RefSeq" id="WP_274291759.1">
    <property type="nucleotide sequence ID" value="NZ_CP117989.1"/>
</dbReference>
<keyword evidence="1" id="KW-0732">Signal</keyword>
<protein>
    <submittedName>
        <fullName evidence="2">Uncharacterized protein</fullName>
    </submittedName>
</protein>
<name>A0AAQ2Y1X5_9VIBR</name>
<evidence type="ECO:0000313" key="3">
    <source>
        <dbReference type="Proteomes" id="UP001219537"/>
    </source>
</evidence>
<sequence length="174" mass="18110">MKKTIATLAVMGALSSASAMAADATANFQWTGAIPAQEVSNGIEIRQVGSTAFTDGILEFSNTPAGIILKDASVITFDVVKTADKSVVKNYTYSLGNVVVSNGGISKDHDTTYFGVTFNGLPHYSGWDTPVTDGLPIDVSIMDLTMGEPAPASLGLEAGQNVMVQASIYVNATI</sequence>
<gene>
    <name evidence="2" type="ORF">PUN50_17675</name>
</gene>
<evidence type="ECO:0000256" key="1">
    <source>
        <dbReference type="SAM" id="SignalP"/>
    </source>
</evidence>
<feature type="signal peptide" evidence="1">
    <location>
        <begin position="1"/>
        <end position="21"/>
    </location>
</feature>
<evidence type="ECO:0000313" key="2">
    <source>
        <dbReference type="EMBL" id="WDG11097.1"/>
    </source>
</evidence>
<feature type="chain" id="PRO_5042854356" evidence="1">
    <location>
        <begin position="22"/>
        <end position="174"/>
    </location>
</feature>
<dbReference type="Proteomes" id="UP001219537">
    <property type="component" value="Chromosome 2"/>
</dbReference>
<reference evidence="2" key="1">
    <citation type="submission" date="2023-02" db="EMBL/GenBank/DDBJ databases">
        <title>Isolation, identification, and genome analysis of Vibrio campbellii in the Penaeus vannamei larvae stage.</title>
        <authorList>
            <person name="Huang T."/>
            <person name="Zhang B."/>
        </authorList>
    </citation>
    <scope>NUCLEOTIDE SEQUENCE</scope>
    <source>
        <strain evidence="2">20220413_1</strain>
    </source>
</reference>
<dbReference type="AlphaFoldDB" id="A0AAQ2Y1X5"/>
<proteinExistence type="predicted"/>
<accession>A0AAQ2Y1X5</accession>
<dbReference type="EMBL" id="CP117989">
    <property type="protein sequence ID" value="WDG11097.1"/>
    <property type="molecule type" value="Genomic_DNA"/>
</dbReference>